<comment type="similarity">
    <text evidence="2">Belongs to the binding-protein-dependent transport system permease family. FecCD subfamily.</text>
</comment>
<evidence type="ECO:0000256" key="4">
    <source>
        <dbReference type="ARBA" id="ARBA00022475"/>
    </source>
</evidence>
<name>A0A1G9MM27_9FIRM</name>
<dbReference type="Pfam" id="PF01032">
    <property type="entry name" value="FecCD"/>
    <property type="match status" value="1"/>
</dbReference>
<keyword evidence="7 8" id="KW-0472">Membrane</keyword>
<reference evidence="9 10" key="1">
    <citation type="submission" date="2016-10" db="EMBL/GenBank/DDBJ databases">
        <authorList>
            <person name="de Groot N.N."/>
        </authorList>
    </citation>
    <scope>NUCLEOTIDE SEQUENCE [LARGE SCALE GENOMIC DNA]</scope>
    <source>
        <strain evidence="9 10">DSM 797</strain>
    </source>
</reference>
<dbReference type="EMBL" id="FNGW01000003">
    <property type="protein sequence ID" value="SDL74957.1"/>
    <property type="molecule type" value="Genomic_DNA"/>
</dbReference>
<keyword evidence="3" id="KW-0813">Transport</keyword>
<dbReference type="STRING" id="1121325.SAMN04515677_103267"/>
<dbReference type="PANTHER" id="PTHR30472:SF70">
    <property type="entry name" value="MOLYBDATE IMPORT SYSTEM PERMEASE PROTEIN MOLB"/>
    <property type="match status" value="1"/>
</dbReference>
<organism evidence="9 10">
    <name type="scientific">Romboutsia lituseburensis DSM 797</name>
    <dbReference type="NCBI Taxonomy" id="1121325"/>
    <lineage>
        <taxon>Bacteria</taxon>
        <taxon>Bacillati</taxon>
        <taxon>Bacillota</taxon>
        <taxon>Clostridia</taxon>
        <taxon>Peptostreptococcales</taxon>
        <taxon>Peptostreptococcaceae</taxon>
        <taxon>Romboutsia</taxon>
    </lineage>
</organism>
<dbReference type="FunFam" id="1.10.3470.10:FF:000001">
    <property type="entry name" value="Vitamin B12 ABC transporter permease BtuC"/>
    <property type="match status" value="1"/>
</dbReference>
<dbReference type="Gene3D" id="1.10.3470.10">
    <property type="entry name" value="ABC transporter involved in vitamin B12 uptake, BtuC"/>
    <property type="match status" value="1"/>
</dbReference>
<evidence type="ECO:0000256" key="3">
    <source>
        <dbReference type="ARBA" id="ARBA00022448"/>
    </source>
</evidence>
<evidence type="ECO:0000256" key="6">
    <source>
        <dbReference type="ARBA" id="ARBA00022989"/>
    </source>
</evidence>
<evidence type="ECO:0000256" key="7">
    <source>
        <dbReference type="ARBA" id="ARBA00023136"/>
    </source>
</evidence>
<feature type="transmembrane region" description="Helical" evidence="8">
    <location>
        <begin position="151"/>
        <end position="175"/>
    </location>
</feature>
<evidence type="ECO:0000313" key="9">
    <source>
        <dbReference type="EMBL" id="SDL74957.1"/>
    </source>
</evidence>
<evidence type="ECO:0000256" key="1">
    <source>
        <dbReference type="ARBA" id="ARBA00004651"/>
    </source>
</evidence>
<dbReference type="GO" id="GO:0022857">
    <property type="term" value="F:transmembrane transporter activity"/>
    <property type="evidence" value="ECO:0007669"/>
    <property type="project" value="InterPro"/>
</dbReference>
<dbReference type="InterPro" id="IPR037294">
    <property type="entry name" value="ABC_BtuC-like"/>
</dbReference>
<feature type="transmembrane region" description="Helical" evidence="8">
    <location>
        <begin position="311"/>
        <end position="330"/>
    </location>
</feature>
<dbReference type="Proteomes" id="UP000199068">
    <property type="component" value="Unassembled WGS sequence"/>
</dbReference>
<dbReference type="InterPro" id="IPR000522">
    <property type="entry name" value="ABC_transptr_permease_BtuC"/>
</dbReference>
<feature type="transmembrane region" description="Helical" evidence="8">
    <location>
        <begin position="69"/>
        <end position="90"/>
    </location>
</feature>
<feature type="transmembrane region" description="Helical" evidence="8">
    <location>
        <begin position="6"/>
        <end position="26"/>
    </location>
</feature>
<dbReference type="GO" id="GO:0033214">
    <property type="term" value="P:siderophore-iron import into cell"/>
    <property type="evidence" value="ECO:0007669"/>
    <property type="project" value="TreeGrafter"/>
</dbReference>
<protein>
    <submittedName>
        <fullName evidence="9">Iron complex transport system permease protein</fullName>
    </submittedName>
</protein>
<dbReference type="AlphaFoldDB" id="A0A1G9MM27"/>
<comment type="subcellular location">
    <subcellularLocation>
        <location evidence="1">Cell membrane</location>
        <topology evidence="1">Multi-pass membrane protein</topology>
    </subcellularLocation>
</comment>
<dbReference type="GO" id="GO:0005886">
    <property type="term" value="C:plasma membrane"/>
    <property type="evidence" value="ECO:0007669"/>
    <property type="project" value="UniProtKB-SubCell"/>
</dbReference>
<keyword evidence="6 8" id="KW-1133">Transmembrane helix</keyword>
<feature type="transmembrane region" description="Helical" evidence="8">
    <location>
        <begin position="285"/>
        <end position="304"/>
    </location>
</feature>
<sequence length="337" mass="35433">MNKSYIKSSILGISISTLLIITMLVAMGIGRYSISIGDIINVLLPDSLSSGNIDPNVKKVIYNIRLPRVLIAALAGSGLAISGAAFQSLFSNPLATPDTLGVATGASFGAALGIILGFDSIGVQSCAFIAGIACIGLVYAISKVKGERPMIMIILAGMVISSLFQAMVSLLKYVADPQDTLPQITFWLMGSLSGVGFEELILGSPFIIIGIVIIFLLRWKMNMLSLHEDESKSLGVNVKVVRLFTIMSAALITASVVSICGNVGWVGLLIPHISRMIFGNNNKSVIPASIGLGAIFMIIIDTIARSATAAEIPISILTAVVGAPFFIILLRKTGGIH</sequence>
<dbReference type="SUPFAM" id="SSF81345">
    <property type="entry name" value="ABC transporter involved in vitamin B12 uptake, BtuC"/>
    <property type="match status" value="1"/>
</dbReference>
<evidence type="ECO:0000256" key="2">
    <source>
        <dbReference type="ARBA" id="ARBA00007935"/>
    </source>
</evidence>
<feature type="transmembrane region" description="Helical" evidence="8">
    <location>
        <begin position="240"/>
        <end position="265"/>
    </location>
</feature>
<dbReference type="CDD" id="cd06550">
    <property type="entry name" value="TM_ABC_iron-siderophores_like"/>
    <property type="match status" value="1"/>
</dbReference>
<proteinExistence type="inferred from homology"/>
<feature type="transmembrane region" description="Helical" evidence="8">
    <location>
        <begin position="110"/>
        <end position="139"/>
    </location>
</feature>
<keyword evidence="10" id="KW-1185">Reference proteome</keyword>
<evidence type="ECO:0000313" key="10">
    <source>
        <dbReference type="Proteomes" id="UP000199068"/>
    </source>
</evidence>
<dbReference type="RefSeq" id="WP_092724966.1">
    <property type="nucleotide sequence ID" value="NZ_FNGW01000003.1"/>
</dbReference>
<evidence type="ECO:0000256" key="5">
    <source>
        <dbReference type="ARBA" id="ARBA00022692"/>
    </source>
</evidence>
<feature type="transmembrane region" description="Helical" evidence="8">
    <location>
        <begin position="195"/>
        <end position="219"/>
    </location>
</feature>
<keyword evidence="5 8" id="KW-0812">Transmembrane</keyword>
<evidence type="ECO:0000256" key="8">
    <source>
        <dbReference type="SAM" id="Phobius"/>
    </source>
</evidence>
<accession>A0A1G9MM27</accession>
<gene>
    <name evidence="9" type="ORF">SAMN04515677_103267</name>
</gene>
<dbReference type="PANTHER" id="PTHR30472">
    <property type="entry name" value="FERRIC ENTEROBACTIN TRANSPORT SYSTEM PERMEASE PROTEIN"/>
    <property type="match status" value="1"/>
</dbReference>
<keyword evidence="4" id="KW-1003">Cell membrane</keyword>